<evidence type="ECO:0000313" key="3">
    <source>
        <dbReference type="EMBL" id="KIK05753.1"/>
    </source>
</evidence>
<keyword evidence="4" id="KW-1185">Reference proteome</keyword>
<dbReference type="InterPro" id="IPR011333">
    <property type="entry name" value="SKP1/BTB/POZ_sf"/>
</dbReference>
<dbReference type="InterPro" id="IPR000210">
    <property type="entry name" value="BTB/POZ_dom"/>
</dbReference>
<dbReference type="Gene3D" id="3.30.710.10">
    <property type="entry name" value="Potassium Channel Kv1.1, Chain A"/>
    <property type="match status" value="1"/>
</dbReference>
<dbReference type="AlphaFoldDB" id="A0A0C9YC57"/>
<evidence type="ECO:0000259" key="2">
    <source>
        <dbReference type="PROSITE" id="PS50097"/>
    </source>
</evidence>
<feature type="compositionally biased region" description="Polar residues" evidence="1">
    <location>
        <begin position="450"/>
        <end position="476"/>
    </location>
</feature>
<name>A0A0C9YC57_9AGAR</name>
<dbReference type="Pfam" id="PF00651">
    <property type="entry name" value="BTB"/>
    <property type="match status" value="1"/>
</dbReference>
<feature type="region of interest" description="Disordered" evidence="1">
    <location>
        <begin position="224"/>
        <end position="296"/>
    </location>
</feature>
<sequence length="511" mass="55271">MLSSPNDAFLAVSRHPVYYIQGADLSFLVEHIQFRVHRYFFERESLYFRNYLTVPASPGAVRTGVNDSNAIILEDVKAAEFELFLWVFYNPKYSLYDRPVEEWEIILKLAHRWTFAEVKDLAVRELEKLIFPDLDRIVTYQANAVEPRLLIPYYARLCEREEPLTLPEGMKLGMETTLTIARARELARGSVSPSGARSPTTAHVQGNELHTIVRDLFAIEPLSETPTGDEQTTFLPGGLQSVNPVPVKSTAPQSQPTAPVTPVTKKASKKKKGQKKTETPPTPTTNTEPPFLREGGNQVATEVVEAGEAEVGTEEASLVDVGAQGGENGVTDGEVENGEVESDEAKGESTDVLDSGATSEGDVWGDGESKVVGDTVVVDATNAENGEPKATDDGQPNVEGSGDDVTKIDVDPKGAPFGLDDKIPDIIVPTEPSIPTTSTTNNDTSPPSWGDSNVPPTGSPNAGDKSPSQLLTSPSTFGMMPGFEYLKRAAADVANSFKPASPWDEDSDFST</sequence>
<reference evidence="3 4" key="1">
    <citation type="submission" date="2014-04" db="EMBL/GenBank/DDBJ databases">
        <authorList>
            <consortium name="DOE Joint Genome Institute"/>
            <person name="Kuo A."/>
            <person name="Kohler A."/>
            <person name="Nagy L.G."/>
            <person name="Floudas D."/>
            <person name="Copeland A."/>
            <person name="Barry K.W."/>
            <person name="Cichocki N."/>
            <person name="Veneault-Fourrey C."/>
            <person name="LaButti K."/>
            <person name="Lindquist E.A."/>
            <person name="Lipzen A."/>
            <person name="Lundell T."/>
            <person name="Morin E."/>
            <person name="Murat C."/>
            <person name="Sun H."/>
            <person name="Tunlid A."/>
            <person name="Henrissat B."/>
            <person name="Grigoriev I.V."/>
            <person name="Hibbett D.S."/>
            <person name="Martin F."/>
            <person name="Nordberg H.P."/>
            <person name="Cantor M.N."/>
            <person name="Hua S.X."/>
        </authorList>
    </citation>
    <scope>NUCLEOTIDE SEQUENCE [LARGE SCALE GENOMIC DNA]</scope>
    <source>
        <strain evidence="3 4">LaAM-08-1</strain>
    </source>
</reference>
<protein>
    <recommendedName>
        <fullName evidence="2">BTB domain-containing protein</fullName>
    </recommendedName>
</protein>
<feature type="domain" description="BTB" evidence="2">
    <location>
        <begin position="23"/>
        <end position="97"/>
    </location>
</feature>
<evidence type="ECO:0000256" key="1">
    <source>
        <dbReference type="SAM" id="MobiDB-lite"/>
    </source>
</evidence>
<reference evidence="4" key="2">
    <citation type="submission" date="2015-01" db="EMBL/GenBank/DDBJ databases">
        <title>Evolutionary Origins and Diversification of the Mycorrhizal Mutualists.</title>
        <authorList>
            <consortium name="DOE Joint Genome Institute"/>
            <consortium name="Mycorrhizal Genomics Consortium"/>
            <person name="Kohler A."/>
            <person name="Kuo A."/>
            <person name="Nagy L.G."/>
            <person name="Floudas D."/>
            <person name="Copeland A."/>
            <person name="Barry K.W."/>
            <person name="Cichocki N."/>
            <person name="Veneault-Fourrey C."/>
            <person name="LaButti K."/>
            <person name="Lindquist E.A."/>
            <person name="Lipzen A."/>
            <person name="Lundell T."/>
            <person name="Morin E."/>
            <person name="Murat C."/>
            <person name="Riley R."/>
            <person name="Ohm R."/>
            <person name="Sun H."/>
            <person name="Tunlid A."/>
            <person name="Henrissat B."/>
            <person name="Grigoriev I.V."/>
            <person name="Hibbett D.S."/>
            <person name="Martin F."/>
        </authorList>
    </citation>
    <scope>NUCLEOTIDE SEQUENCE [LARGE SCALE GENOMIC DNA]</scope>
    <source>
        <strain evidence="4">LaAM-08-1</strain>
    </source>
</reference>
<dbReference type="STRING" id="1095629.A0A0C9YC57"/>
<dbReference type="Proteomes" id="UP000054477">
    <property type="component" value="Unassembled WGS sequence"/>
</dbReference>
<dbReference type="EMBL" id="KN838557">
    <property type="protein sequence ID" value="KIK05753.1"/>
    <property type="molecule type" value="Genomic_DNA"/>
</dbReference>
<proteinExistence type="predicted"/>
<dbReference type="PROSITE" id="PS50097">
    <property type="entry name" value="BTB"/>
    <property type="match status" value="1"/>
</dbReference>
<evidence type="ECO:0000313" key="4">
    <source>
        <dbReference type="Proteomes" id="UP000054477"/>
    </source>
</evidence>
<dbReference type="SMART" id="SM00225">
    <property type="entry name" value="BTB"/>
    <property type="match status" value="1"/>
</dbReference>
<feature type="region of interest" description="Disordered" evidence="1">
    <location>
        <begin position="309"/>
        <end position="479"/>
    </location>
</feature>
<dbReference type="OrthoDB" id="9997739at2759"/>
<dbReference type="SUPFAM" id="SSF54695">
    <property type="entry name" value="POZ domain"/>
    <property type="match status" value="1"/>
</dbReference>
<feature type="compositionally biased region" description="Polar residues" evidence="1">
    <location>
        <begin position="224"/>
        <end position="234"/>
    </location>
</feature>
<gene>
    <name evidence="3" type="ORF">K443DRAFT_90585</name>
</gene>
<dbReference type="HOGENOM" id="CLU_533238_0_0_1"/>
<feature type="compositionally biased region" description="Low complexity" evidence="1">
    <location>
        <begin position="429"/>
        <end position="448"/>
    </location>
</feature>
<feature type="compositionally biased region" description="Acidic residues" evidence="1">
    <location>
        <begin position="333"/>
        <end position="342"/>
    </location>
</feature>
<accession>A0A0C9YC57</accession>
<organism evidence="3 4">
    <name type="scientific">Laccaria amethystina LaAM-08-1</name>
    <dbReference type="NCBI Taxonomy" id="1095629"/>
    <lineage>
        <taxon>Eukaryota</taxon>
        <taxon>Fungi</taxon>
        <taxon>Dikarya</taxon>
        <taxon>Basidiomycota</taxon>
        <taxon>Agaricomycotina</taxon>
        <taxon>Agaricomycetes</taxon>
        <taxon>Agaricomycetidae</taxon>
        <taxon>Agaricales</taxon>
        <taxon>Agaricineae</taxon>
        <taxon>Hydnangiaceae</taxon>
        <taxon>Laccaria</taxon>
    </lineage>
</organism>